<organism evidence="1 2">
    <name type="scientific">Nibribacter ruber</name>
    <dbReference type="NCBI Taxonomy" id="2698458"/>
    <lineage>
        <taxon>Bacteria</taxon>
        <taxon>Pseudomonadati</taxon>
        <taxon>Bacteroidota</taxon>
        <taxon>Cytophagia</taxon>
        <taxon>Cytophagales</taxon>
        <taxon>Hymenobacteraceae</taxon>
        <taxon>Nibribacter</taxon>
    </lineage>
</organism>
<proteinExistence type="predicted"/>
<protein>
    <submittedName>
        <fullName evidence="1">Uncharacterized protein</fullName>
    </submittedName>
</protein>
<name>A0A6P1NUL2_9BACT</name>
<reference evidence="1 2" key="1">
    <citation type="submission" date="2020-01" db="EMBL/GenBank/DDBJ databases">
        <authorList>
            <person name="Kim M."/>
        </authorList>
    </citation>
    <scope>NUCLEOTIDE SEQUENCE [LARGE SCALE GENOMIC DNA]</scope>
    <source>
        <strain evidence="1 2">BT10</strain>
    </source>
</reference>
<dbReference type="EMBL" id="CP047897">
    <property type="protein sequence ID" value="QHL86014.1"/>
    <property type="molecule type" value="Genomic_DNA"/>
</dbReference>
<evidence type="ECO:0000313" key="1">
    <source>
        <dbReference type="EMBL" id="QHL86014.1"/>
    </source>
</evidence>
<dbReference type="KEGG" id="nib:GU926_00560"/>
<gene>
    <name evidence="1" type="ORF">GU926_00560</name>
</gene>
<keyword evidence="2" id="KW-1185">Reference proteome</keyword>
<sequence>MDMTQDEFDVNYADALENILVGLAQHSDIDPQKFFHLACVIENLRFFSPVLYGAIQQAKEESPSE</sequence>
<dbReference type="Proteomes" id="UP000464214">
    <property type="component" value="Chromosome"/>
</dbReference>
<evidence type="ECO:0000313" key="2">
    <source>
        <dbReference type="Proteomes" id="UP000464214"/>
    </source>
</evidence>
<dbReference type="AlphaFoldDB" id="A0A6P1NUL2"/>
<accession>A0A6P1NUL2</accession>